<evidence type="ECO:0000313" key="2">
    <source>
        <dbReference type="Proteomes" id="UP000777438"/>
    </source>
</evidence>
<protein>
    <submittedName>
        <fullName evidence="1">Uncharacterized protein</fullName>
    </submittedName>
</protein>
<dbReference type="AlphaFoldDB" id="A0A9P8W1V3"/>
<keyword evidence="2" id="KW-1185">Reference proteome</keyword>
<comment type="caution">
    <text evidence="1">The sequence shown here is derived from an EMBL/GenBank/DDBJ whole genome shotgun (WGS) entry which is preliminary data.</text>
</comment>
<name>A0A9P8W1V3_9HYPO</name>
<dbReference type="EMBL" id="JAGPYM010000014">
    <property type="protein sequence ID" value="KAH6887568.1"/>
    <property type="molecule type" value="Genomic_DNA"/>
</dbReference>
<organism evidence="1 2">
    <name type="scientific">Thelonectria olida</name>
    <dbReference type="NCBI Taxonomy" id="1576542"/>
    <lineage>
        <taxon>Eukaryota</taxon>
        <taxon>Fungi</taxon>
        <taxon>Dikarya</taxon>
        <taxon>Ascomycota</taxon>
        <taxon>Pezizomycotina</taxon>
        <taxon>Sordariomycetes</taxon>
        <taxon>Hypocreomycetidae</taxon>
        <taxon>Hypocreales</taxon>
        <taxon>Nectriaceae</taxon>
        <taxon>Thelonectria</taxon>
    </lineage>
</organism>
<gene>
    <name evidence="1" type="ORF">B0T10DRAFT_574632</name>
</gene>
<dbReference type="Proteomes" id="UP000777438">
    <property type="component" value="Unassembled WGS sequence"/>
</dbReference>
<sequence>MRVSFVGRSMMQRRRMLGWEELLGRVDDGYQEEEDDDVEWKGSGCEAITGVDFHSSNKAGVAKVSFLVLALGRCPAFASRFSFNRRVMFGNAVLPNYCIQIQPICFTGRLSACGGDKVSEPDNPASLLRTLLFVVDMARAAMTAFISLSRFRMAGGHFIASSELRVGSLKPSWQLPGPEDDVSLGEYSTYLSVVMISADRKSELIC</sequence>
<proteinExistence type="predicted"/>
<reference evidence="1 2" key="1">
    <citation type="journal article" date="2021" name="Nat. Commun.">
        <title>Genetic determinants of endophytism in the Arabidopsis root mycobiome.</title>
        <authorList>
            <person name="Mesny F."/>
            <person name="Miyauchi S."/>
            <person name="Thiergart T."/>
            <person name="Pickel B."/>
            <person name="Atanasova L."/>
            <person name="Karlsson M."/>
            <person name="Huettel B."/>
            <person name="Barry K.W."/>
            <person name="Haridas S."/>
            <person name="Chen C."/>
            <person name="Bauer D."/>
            <person name="Andreopoulos W."/>
            <person name="Pangilinan J."/>
            <person name="LaButti K."/>
            <person name="Riley R."/>
            <person name="Lipzen A."/>
            <person name="Clum A."/>
            <person name="Drula E."/>
            <person name="Henrissat B."/>
            <person name="Kohler A."/>
            <person name="Grigoriev I.V."/>
            <person name="Martin F.M."/>
            <person name="Hacquard S."/>
        </authorList>
    </citation>
    <scope>NUCLEOTIDE SEQUENCE [LARGE SCALE GENOMIC DNA]</scope>
    <source>
        <strain evidence="1 2">MPI-CAGE-CH-0241</strain>
    </source>
</reference>
<accession>A0A9P8W1V3</accession>
<evidence type="ECO:0000313" key="1">
    <source>
        <dbReference type="EMBL" id="KAH6887568.1"/>
    </source>
</evidence>